<organism evidence="1 2">
    <name type="scientific">Geoanaerobacter pelophilus</name>
    <dbReference type="NCBI Taxonomy" id="60036"/>
    <lineage>
        <taxon>Bacteria</taxon>
        <taxon>Pseudomonadati</taxon>
        <taxon>Thermodesulfobacteriota</taxon>
        <taxon>Desulfuromonadia</taxon>
        <taxon>Geobacterales</taxon>
        <taxon>Geobacteraceae</taxon>
        <taxon>Geoanaerobacter</taxon>
    </lineage>
</organism>
<sequence length="199" mass="22892">MWIMRQYDARQGREARKDAATLRIKEKVAVLEEWHKEGVPENYEWYEEGKPDKKYGCPKSLAEFQKWSDQDLKVEVRLDGEKQTVEGVYKVGAPAMDKPERSGLKKHALELLEAIKKKPSDKKELTRLKADKQALDALTQQLVNETAQLRYKIIELQSGLDLAKVTNKNLLVMVAMLEAEVRTVRPFEPRLTGNRGDDV</sequence>
<keyword evidence="2" id="KW-1185">Reference proteome</keyword>
<evidence type="ECO:0000313" key="2">
    <source>
        <dbReference type="Proteomes" id="UP000194153"/>
    </source>
</evidence>
<comment type="caution">
    <text evidence="1">The sequence shown here is derived from an EMBL/GenBank/DDBJ whole genome shotgun (WGS) entry which is preliminary data.</text>
</comment>
<dbReference type="EMBL" id="BDQG01000001">
    <property type="protein sequence ID" value="GAW65504.1"/>
    <property type="molecule type" value="Genomic_DNA"/>
</dbReference>
<evidence type="ECO:0000313" key="1">
    <source>
        <dbReference type="EMBL" id="GAW65504.1"/>
    </source>
</evidence>
<gene>
    <name evidence="1" type="ORF">GPEL0_01f0422</name>
</gene>
<name>A0ABQ0MEZ2_9BACT</name>
<protein>
    <submittedName>
        <fullName evidence="1">Uncharacterized protein</fullName>
    </submittedName>
</protein>
<accession>A0ABQ0MEZ2</accession>
<reference evidence="2" key="1">
    <citation type="submission" date="2017-05" db="EMBL/GenBank/DDBJ databases">
        <title>Draft genome sequence of Geobacter pelophilus, a iron(III)-reducing bacteria.</title>
        <authorList>
            <person name="Aoyagi T."/>
            <person name="Koike H."/>
            <person name="Morita T."/>
            <person name="Sato Y."/>
            <person name="Habe H."/>
            <person name="Hori T."/>
        </authorList>
    </citation>
    <scope>NUCLEOTIDE SEQUENCE [LARGE SCALE GENOMIC DNA]</scope>
    <source>
        <strain evidence="2">Drf2</strain>
    </source>
</reference>
<dbReference type="Proteomes" id="UP000194153">
    <property type="component" value="Unassembled WGS sequence"/>
</dbReference>
<proteinExistence type="predicted"/>